<evidence type="ECO:0000256" key="2">
    <source>
        <dbReference type="ARBA" id="ARBA00022448"/>
    </source>
</evidence>
<evidence type="ECO:0000256" key="1">
    <source>
        <dbReference type="ARBA" id="ARBA00005417"/>
    </source>
</evidence>
<dbReference type="Pfam" id="PF00005">
    <property type="entry name" value="ABC_tran"/>
    <property type="match status" value="2"/>
</dbReference>
<dbReference type="AlphaFoldDB" id="A0A9D2BGX3"/>
<dbReference type="SMART" id="SM00382">
    <property type="entry name" value="AAA"/>
    <property type="match status" value="2"/>
</dbReference>
<evidence type="ECO:0000256" key="3">
    <source>
        <dbReference type="ARBA" id="ARBA00022741"/>
    </source>
</evidence>
<feature type="domain" description="ABC transporter" evidence="5">
    <location>
        <begin position="274"/>
        <end position="490"/>
    </location>
</feature>
<organism evidence="6 7">
    <name type="scientific">Candidatus Parabacteroides intestinipullorum</name>
    <dbReference type="NCBI Taxonomy" id="2838723"/>
    <lineage>
        <taxon>Bacteria</taxon>
        <taxon>Pseudomonadati</taxon>
        <taxon>Bacteroidota</taxon>
        <taxon>Bacteroidia</taxon>
        <taxon>Bacteroidales</taxon>
        <taxon>Tannerellaceae</taxon>
        <taxon>Parabacteroides</taxon>
    </lineage>
</organism>
<dbReference type="PROSITE" id="PS50893">
    <property type="entry name" value="ABC_TRANSPORTER_2"/>
    <property type="match status" value="2"/>
</dbReference>
<proteinExistence type="inferred from homology"/>
<dbReference type="SUPFAM" id="SSF52540">
    <property type="entry name" value="P-loop containing nucleoside triphosphate hydrolases"/>
    <property type="match status" value="2"/>
</dbReference>
<keyword evidence="2" id="KW-0813">Transport</keyword>
<evidence type="ECO:0000256" key="4">
    <source>
        <dbReference type="ARBA" id="ARBA00022840"/>
    </source>
</evidence>
<evidence type="ECO:0000313" key="6">
    <source>
        <dbReference type="EMBL" id="HIX75658.1"/>
    </source>
</evidence>
<comment type="caution">
    <text evidence="6">The sequence shown here is derived from an EMBL/GenBank/DDBJ whole genome shotgun (WGS) entry which is preliminary data.</text>
</comment>
<feature type="domain" description="ABC transporter" evidence="5">
    <location>
        <begin position="11"/>
        <end position="247"/>
    </location>
</feature>
<dbReference type="Proteomes" id="UP000886740">
    <property type="component" value="Unassembled WGS sequence"/>
</dbReference>
<sequence length="491" mass="56524">MSDQKFDEAPLLVIDQAVTRLPELRFRQPVRWEIKKGEQWAIVGPNGAGKTLLADLAQSKFALKEGSVRYADNARASQFIKSIAFKDIYSLADCRNSYYQQRWHSTEIDEMPLVADLLAEFEELADFHKILNLFHIEELLPKHLIFLSSGELRKFLVIRALLSKPRILILDNPFIGLDAPSRELLVEMLGLMNQLEGTQVVLLLSNPLDIPEMITHIQPVIDRELLPVMSRKAFLDDQSLITRLFPTERDDWDFDHLKLPVDEHKAPSTHEVTLRMEHVQIKYGSRTILKDLDWEIKNGEKWALFGPNGAGKSTLLSLVYADNPQSYANTFYLFDRKRGSGESIWEIKRHIGYVSPEMHLYYQENVPTLRIVGSGFFDSVGLFRKCTPEQEEIALEWMKVFGIGHLRDRLFLTLSSGEQRLALLARAFVKDPDLIILDEPLHGLDVSNKKLAAEIVERFCSRPGKTLIYVTHYPHELPKCVDRRFELVKHK</sequence>
<dbReference type="CDD" id="cd00267">
    <property type="entry name" value="ABC_ATPase"/>
    <property type="match status" value="1"/>
</dbReference>
<accession>A0A9D2BGX3</accession>
<reference evidence="6" key="1">
    <citation type="journal article" date="2021" name="PeerJ">
        <title>Extensive microbial diversity within the chicken gut microbiome revealed by metagenomics and culture.</title>
        <authorList>
            <person name="Gilroy R."/>
            <person name="Ravi A."/>
            <person name="Getino M."/>
            <person name="Pursley I."/>
            <person name="Horton D.L."/>
            <person name="Alikhan N.F."/>
            <person name="Baker D."/>
            <person name="Gharbi K."/>
            <person name="Hall N."/>
            <person name="Watson M."/>
            <person name="Adriaenssens E.M."/>
            <person name="Foster-Nyarko E."/>
            <person name="Jarju S."/>
            <person name="Secka A."/>
            <person name="Antonio M."/>
            <person name="Oren A."/>
            <person name="Chaudhuri R.R."/>
            <person name="La Ragione R."/>
            <person name="Hildebrand F."/>
            <person name="Pallen M.J."/>
        </authorList>
    </citation>
    <scope>NUCLEOTIDE SEQUENCE</scope>
    <source>
        <strain evidence="6">ChiGjej6B6-14162</strain>
    </source>
</reference>
<dbReference type="PANTHER" id="PTHR43117:SF4">
    <property type="entry name" value="OSMOPROTECTANT IMPORT ATP-BINDING PROTEIN OSMV"/>
    <property type="match status" value="1"/>
</dbReference>
<reference evidence="6" key="2">
    <citation type="submission" date="2021-04" db="EMBL/GenBank/DDBJ databases">
        <authorList>
            <person name="Gilroy R."/>
        </authorList>
    </citation>
    <scope>NUCLEOTIDE SEQUENCE</scope>
    <source>
        <strain evidence="6">ChiGjej6B6-14162</strain>
    </source>
</reference>
<dbReference type="InterPro" id="IPR017871">
    <property type="entry name" value="ABC_transporter-like_CS"/>
</dbReference>
<dbReference type="InterPro" id="IPR003439">
    <property type="entry name" value="ABC_transporter-like_ATP-bd"/>
</dbReference>
<evidence type="ECO:0000259" key="5">
    <source>
        <dbReference type="PROSITE" id="PS50893"/>
    </source>
</evidence>
<dbReference type="InterPro" id="IPR027417">
    <property type="entry name" value="P-loop_NTPase"/>
</dbReference>
<gene>
    <name evidence="6" type="ORF">H9977_11605</name>
</gene>
<dbReference type="PROSITE" id="PS00211">
    <property type="entry name" value="ABC_TRANSPORTER_1"/>
    <property type="match status" value="2"/>
</dbReference>
<dbReference type="InterPro" id="IPR003593">
    <property type="entry name" value="AAA+_ATPase"/>
</dbReference>
<dbReference type="PANTHER" id="PTHR43117">
    <property type="entry name" value="OSMOPROTECTANT IMPORT ATP-BINDING PROTEIN OSMV"/>
    <property type="match status" value="1"/>
</dbReference>
<protein>
    <submittedName>
        <fullName evidence="6">ATP-binding cassette domain-containing protein</fullName>
    </submittedName>
</protein>
<comment type="similarity">
    <text evidence="1">Belongs to the ABC transporter superfamily.</text>
</comment>
<dbReference type="EMBL" id="DXEL01000080">
    <property type="protein sequence ID" value="HIX75658.1"/>
    <property type="molecule type" value="Genomic_DNA"/>
</dbReference>
<dbReference type="GO" id="GO:0005524">
    <property type="term" value="F:ATP binding"/>
    <property type="evidence" value="ECO:0007669"/>
    <property type="project" value="UniProtKB-KW"/>
</dbReference>
<keyword evidence="4 6" id="KW-0067">ATP-binding</keyword>
<name>A0A9D2BGX3_9BACT</name>
<evidence type="ECO:0000313" key="7">
    <source>
        <dbReference type="Proteomes" id="UP000886740"/>
    </source>
</evidence>
<keyword evidence="3" id="KW-0547">Nucleotide-binding</keyword>
<dbReference type="Gene3D" id="3.40.50.300">
    <property type="entry name" value="P-loop containing nucleotide triphosphate hydrolases"/>
    <property type="match status" value="2"/>
</dbReference>
<dbReference type="GO" id="GO:0016887">
    <property type="term" value="F:ATP hydrolysis activity"/>
    <property type="evidence" value="ECO:0007669"/>
    <property type="project" value="InterPro"/>
</dbReference>